<dbReference type="Proteomes" id="UP000594468">
    <property type="component" value="Chromosome"/>
</dbReference>
<name>A0A7S8E7L3_9CHLR</name>
<dbReference type="EMBL" id="CP062983">
    <property type="protein sequence ID" value="QPC81836.1"/>
    <property type="molecule type" value="Genomic_DNA"/>
</dbReference>
<dbReference type="AlphaFoldDB" id="A0A7S8E7L3"/>
<accession>A0A7S8E7L3</accession>
<evidence type="ECO:0000313" key="1">
    <source>
        <dbReference type="EMBL" id="QPC81836.1"/>
    </source>
</evidence>
<evidence type="ECO:0000313" key="2">
    <source>
        <dbReference type="Proteomes" id="UP000594468"/>
    </source>
</evidence>
<dbReference type="KEGG" id="pmet:G4Y79_19420"/>
<sequence>MALFISPIASAQTCEFIAREALAALSANCAETGRNQVCYGNDLVDLTAQPTVTDPVAFEAPGDMTEVRFIQRLTLQPLDVEANVWGISLLRIQANLPETLPGQNVTMLLFGDSQLETFDDGQVVYFRSGIGMPSCEDAPDGLLIQTPEGDAQATFELNEIKIAMGSTAYLTADAEDVFTFNLLEGEATLTVDDEAQTFEGGYFVTVPLDADLIPTGPPSEPEAIDWSQMPGGLMGLLATLPIDITDLINVPEGDLADDDATVEDAVPEEVIIPQTGNWTYTRGEVVSDCPGGMGELIGSSSPIVEEAFIDFGGVPFDLEAFLTQNATEPLPPGEFAYPQPNVYQWTMSEEGAEFLYELRFLSETEIEGQLYFNIAAEGIACEINVPFEVVLDE</sequence>
<organism evidence="1 2">
    <name type="scientific">Phototrophicus methaneseepsis</name>
    <dbReference type="NCBI Taxonomy" id="2710758"/>
    <lineage>
        <taxon>Bacteria</taxon>
        <taxon>Bacillati</taxon>
        <taxon>Chloroflexota</taxon>
        <taxon>Candidatus Thermofontia</taxon>
        <taxon>Phototrophicales</taxon>
        <taxon>Phototrophicaceae</taxon>
        <taxon>Phototrophicus</taxon>
    </lineage>
</organism>
<dbReference type="RefSeq" id="WP_195169907.1">
    <property type="nucleotide sequence ID" value="NZ_CP062983.1"/>
</dbReference>
<reference evidence="1 2" key="1">
    <citation type="submission" date="2020-02" db="EMBL/GenBank/DDBJ databases">
        <authorList>
            <person name="Zheng R.K."/>
            <person name="Sun C.M."/>
        </authorList>
    </citation>
    <scope>NUCLEOTIDE SEQUENCE [LARGE SCALE GENOMIC DNA]</scope>
    <source>
        <strain evidence="2">rifampicinis</strain>
    </source>
</reference>
<gene>
    <name evidence="1" type="ORF">G4Y79_19420</name>
</gene>
<protein>
    <submittedName>
        <fullName evidence="1">Uncharacterized protein</fullName>
    </submittedName>
</protein>
<proteinExistence type="predicted"/>
<keyword evidence="2" id="KW-1185">Reference proteome</keyword>